<dbReference type="AlphaFoldDB" id="A0A9Q5I360"/>
<dbReference type="Gene3D" id="3.40.462.20">
    <property type="match status" value="1"/>
</dbReference>
<dbReference type="InterPro" id="IPR006094">
    <property type="entry name" value="Oxid_FAD_bind_N"/>
</dbReference>
<feature type="domain" description="FAD-binding PCMH-type" evidence="6">
    <location>
        <begin position="31"/>
        <end position="217"/>
    </location>
</feature>
<evidence type="ECO:0000256" key="4">
    <source>
        <dbReference type="ARBA" id="ARBA00022827"/>
    </source>
</evidence>
<dbReference type="PROSITE" id="PS51387">
    <property type="entry name" value="FAD_PCMH"/>
    <property type="match status" value="1"/>
</dbReference>
<evidence type="ECO:0000256" key="3">
    <source>
        <dbReference type="ARBA" id="ARBA00022630"/>
    </source>
</evidence>
<dbReference type="EMBL" id="LNZH02000115">
    <property type="protein sequence ID" value="OCB90852.1"/>
    <property type="molecule type" value="Genomic_DNA"/>
</dbReference>
<dbReference type="OrthoDB" id="415825at2759"/>
<evidence type="ECO:0000313" key="7">
    <source>
        <dbReference type="EMBL" id="OCB90852.1"/>
    </source>
</evidence>
<protein>
    <submittedName>
        <fullName evidence="7">FAD-binding domain-containing protein</fullName>
    </submittedName>
</protein>
<keyword evidence="3" id="KW-0285">Flavoprotein</keyword>
<sequence length="338" mass="37005">MAPNPALQESSLLFSTPTFRALENNLKGDINAVRRAKIVAFVKDANDAPLAVKCAREPGLPLAIRGGRHSPAGSSSSEGIVIDLSRYVNECRVDPERKLAYVGGGAIWKTVDETATTHGLATVGGTVNHTGVGGPYTWRWVWMVSRRPRTCGGQPSAGPSDATGEVPYEQMNSLQNSNFPHGRNYYFQGAIQNHYSAAAAKKAFERVCEVSLKDVSIVLGIELYPLRKVNSIPKDAMAFNLRGAESNIFSLAAWDDDSYEAALRGKEAAHAVTQSISISEERPKTSSVMAYGNYLGDEKLSSERSLKVFGENYPRLQQLKKKYDPDMLFSKWFKIVPA</sequence>
<accession>A0A9Q5I360</accession>
<dbReference type="InterPro" id="IPR016167">
    <property type="entry name" value="FAD-bd_PCMH_sub1"/>
</dbReference>
<reference evidence="7" key="1">
    <citation type="submission" date="2016-06" db="EMBL/GenBank/DDBJ databases">
        <title>Draft Genome sequence of the fungus Inonotus baumii.</title>
        <authorList>
            <person name="Zhu H."/>
            <person name="Lin W."/>
        </authorList>
    </citation>
    <scope>NUCLEOTIDE SEQUENCE</scope>
    <source>
        <strain evidence="7">821</strain>
    </source>
</reference>
<comment type="similarity">
    <text evidence="2">Belongs to the oxygen-dependent FAD-linked oxidoreductase family.</text>
</comment>
<comment type="cofactor">
    <cofactor evidence="1">
        <name>FAD</name>
        <dbReference type="ChEBI" id="CHEBI:57692"/>
    </cofactor>
</comment>
<proteinExistence type="inferred from homology"/>
<dbReference type="Pfam" id="PF01565">
    <property type="entry name" value="FAD_binding_4"/>
    <property type="match status" value="1"/>
</dbReference>
<dbReference type="Pfam" id="PF08031">
    <property type="entry name" value="BBE"/>
    <property type="match status" value="1"/>
</dbReference>
<dbReference type="SUPFAM" id="SSF56176">
    <property type="entry name" value="FAD-binding/transporter-associated domain-like"/>
    <property type="match status" value="1"/>
</dbReference>
<organism evidence="7 8">
    <name type="scientific">Sanghuangporus baumii</name>
    <name type="common">Phellinus baumii</name>
    <dbReference type="NCBI Taxonomy" id="108892"/>
    <lineage>
        <taxon>Eukaryota</taxon>
        <taxon>Fungi</taxon>
        <taxon>Dikarya</taxon>
        <taxon>Basidiomycota</taxon>
        <taxon>Agaricomycotina</taxon>
        <taxon>Agaricomycetes</taxon>
        <taxon>Hymenochaetales</taxon>
        <taxon>Hymenochaetaceae</taxon>
        <taxon>Sanghuangporus</taxon>
    </lineage>
</organism>
<evidence type="ECO:0000256" key="5">
    <source>
        <dbReference type="ARBA" id="ARBA00023002"/>
    </source>
</evidence>
<dbReference type="PANTHER" id="PTHR42973:SF39">
    <property type="entry name" value="FAD-BINDING PCMH-TYPE DOMAIN-CONTAINING PROTEIN"/>
    <property type="match status" value="1"/>
</dbReference>
<dbReference type="GO" id="GO:0016491">
    <property type="term" value="F:oxidoreductase activity"/>
    <property type="evidence" value="ECO:0007669"/>
    <property type="project" value="UniProtKB-KW"/>
</dbReference>
<evidence type="ECO:0000256" key="1">
    <source>
        <dbReference type="ARBA" id="ARBA00001974"/>
    </source>
</evidence>
<gene>
    <name evidence="7" type="ORF">A7U60_g1876</name>
</gene>
<keyword evidence="5" id="KW-0560">Oxidoreductase</keyword>
<dbReference type="InterPro" id="IPR036318">
    <property type="entry name" value="FAD-bd_PCMH-like_sf"/>
</dbReference>
<dbReference type="Proteomes" id="UP000757232">
    <property type="component" value="Unassembled WGS sequence"/>
</dbReference>
<dbReference type="Gene3D" id="3.30.43.10">
    <property type="entry name" value="Uridine Diphospho-n-acetylenolpyruvylglucosamine Reductase, domain 2"/>
    <property type="match status" value="1"/>
</dbReference>
<evidence type="ECO:0000259" key="6">
    <source>
        <dbReference type="PROSITE" id="PS51387"/>
    </source>
</evidence>
<dbReference type="InterPro" id="IPR016169">
    <property type="entry name" value="FAD-bd_PCMH_sub2"/>
</dbReference>
<dbReference type="PANTHER" id="PTHR42973">
    <property type="entry name" value="BINDING OXIDOREDUCTASE, PUTATIVE (AFU_ORTHOLOGUE AFUA_1G17690)-RELATED"/>
    <property type="match status" value="1"/>
</dbReference>
<dbReference type="GO" id="GO:0071949">
    <property type="term" value="F:FAD binding"/>
    <property type="evidence" value="ECO:0007669"/>
    <property type="project" value="InterPro"/>
</dbReference>
<evidence type="ECO:0000313" key="8">
    <source>
        <dbReference type="Proteomes" id="UP000757232"/>
    </source>
</evidence>
<dbReference type="InterPro" id="IPR016166">
    <property type="entry name" value="FAD-bd_PCMH"/>
</dbReference>
<keyword evidence="4" id="KW-0274">FAD</keyword>
<evidence type="ECO:0000256" key="2">
    <source>
        <dbReference type="ARBA" id="ARBA00005466"/>
    </source>
</evidence>
<dbReference type="Gene3D" id="3.30.465.10">
    <property type="match status" value="1"/>
</dbReference>
<comment type="caution">
    <text evidence="7">The sequence shown here is derived from an EMBL/GenBank/DDBJ whole genome shotgun (WGS) entry which is preliminary data.</text>
</comment>
<dbReference type="InterPro" id="IPR012951">
    <property type="entry name" value="BBE"/>
</dbReference>
<dbReference type="InterPro" id="IPR050416">
    <property type="entry name" value="FAD-linked_Oxidoreductase"/>
</dbReference>
<keyword evidence="8" id="KW-1185">Reference proteome</keyword>
<name>A0A9Q5I360_SANBA</name>